<proteinExistence type="predicted"/>
<keyword evidence="2" id="KW-1185">Reference proteome</keyword>
<organism evidence="1 2">
    <name type="scientific">Exidia glandulosa HHB12029</name>
    <dbReference type="NCBI Taxonomy" id="1314781"/>
    <lineage>
        <taxon>Eukaryota</taxon>
        <taxon>Fungi</taxon>
        <taxon>Dikarya</taxon>
        <taxon>Basidiomycota</taxon>
        <taxon>Agaricomycotina</taxon>
        <taxon>Agaricomycetes</taxon>
        <taxon>Auriculariales</taxon>
        <taxon>Exidiaceae</taxon>
        <taxon>Exidia</taxon>
    </lineage>
</organism>
<sequence>MLTGNVGKMISDLHFVISVQVMDELGYEPLEHRGKKSRTSYSKSRDLAFAALGIPAPKSDSVMREFTVEDSALDLWKGGPPLWFPAVLPIAIAATKNVDISTVRQAWLETQPGFPTMKIPPRSFSVPPTHTFASTRDLIARTQNSLENQRAEGTKSLSCNLATIAQIWPYLTRRMARTPVTEETLNDQPLTPALWRDIFRHRPNDVNVPRIKTKLGLDFVSQLDPRLAQLEADSVSDSSASASPLTPTLFPPPEPGTHRFHRQFQLLLNSIDLRGGLTWEGHSLPPLSPDSMTNWPSDDWQKYMLWCIGELEFRHELLALDVLIRQFHPAIPSLTAPLRISNSWGDTAIAPSSSDDNALCSTNEQVRFDALVSFREVMRCWPRTAVLLPSWVSWEKAEPGESLVGARVDELVGKTVTLERLEREVWTCYAQNFFDYRRCFPPLPFIRPKVPFAD</sequence>
<dbReference type="InParanoid" id="A0A165G2F2"/>
<accession>A0A165G2F2</accession>
<reference evidence="1 2" key="1">
    <citation type="journal article" date="2016" name="Mol. Biol. Evol.">
        <title>Comparative Genomics of Early-Diverging Mushroom-Forming Fungi Provides Insights into the Origins of Lignocellulose Decay Capabilities.</title>
        <authorList>
            <person name="Nagy L.G."/>
            <person name="Riley R."/>
            <person name="Tritt A."/>
            <person name="Adam C."/>
            <person name="Daum C."/>
            <person name="Floudas D."/>
            <person name="Sun H."/>
            <person name="Yadav J.S."/>
            <person name="Pangilinan J."/>
            <person name="Larsson K.H."/>
            <person name="Matsuura K."/>
            <person name="Barry K."/>
            <person name="Labutti K."/>
            <person name="Kuo R."/>
            <person name="Ohm R.A."/>
            <person name="Bhattacharya S.S."/>
            <person name="Shirouzu T."/>
            <person name="Yoshinaga Y."/>
            <person name="Martin F.M."/>
            <person name="Grigoriev I.V."/>
            <person name="Hibbett D.S."/>
        </authorList>
    </citation>
    <scope>NUCLEOTIDE SEQUENCE [LARGE SCALE GENOMIC DNA]</scope>
    <source>
        <strain evidence="1 2">HHB12029</strain>
    </source>
</reference>
<dbReference type="AlphaFoldDB" id="A0A165G2F2"/>
<dbReference type="EMBL" id="KV426061">
    <property type="protein sequence ID" value="KZV89884.1"/>
    <property type="molecule type" value="Genomic_DNA"/>
</dbReference>
<protein>
    <submittedName>
        <fullName evidence="1">Uncharacterized protein</fullName>
    </submittedName>
</protein>
<evidence type="ECO:0000313" key="2">
    <source>
        <dbReference type="Proteomes" id="UP000077266"/>
    </source>
</evidence>
<gene>
    <name evidence="1" type="ORF">EXIGLDRAFT_750933</name>
</gene>
<evidence type="ECO:0000313" key="1">
    <source>
        <dbReference type="EMBL" id="KZV89884.1"/>
    </source>
</evidence>
<name>A0A165G2F2_EXIGL</name>
<dbReference type="Proteomes" id="UP000077266">
    <property type="component" value="Unassembled WGS sequence"/>
</dbReference>
<dbReference type="OrthoDB" id="2634326at2759"/>